<reference evidence="1 2" key="1">
    <citation type="journal article" date="2019" name="Commun. Biol.">
        <title>The bagworm genome reveals a unique fibroin gene that provides high tensile strength.</title>
        <authorList>
            <person name="Kono N."/>
            <person name="Nakamura H."/>
            <person name="Ohtoshi R."/>
            <person name="Tomita M."/>
            <person name="Numata K."/>
            <person name="Arakawa K."/>
        </authorList>
    </citation>
    <scope>NUCLEOTIDE SEQUENCE [LARGE SCALE GENOMIC DNA]</scope>
</reference>
<evidence type="ECO:0000313" key="2">
    <source>
        <dbReference type="Proteomes" id="UP000299102"/>
    </source>
</evidence>
<gene>
    <name evidence="1" type="ORF">EVAR_80444_1</name>
</gene>
<keyword evidence="2" id="KW-1185">Reference proteome</keyword>
<dbReference type="AlphaFoldDB" id="A0A4C1VHV3"/>
<accession>A0A4C1VHV3</accession>
<protein>
    <recommendedName>
        <fullName evidence="3">Retrovirus-related Pol polyprotein from transposon TNT 1-94</fullName>
    </recommendedName>
</protein>
<organism evidence="1 2">
    <name type="scientific">Eumeta variegata</name>
    <name type="common">Bagworm moth</name>
    <name type="synonym">Eumeta japonica</name>
    <dbReference type="NCBI Taxonomy" id="151549"/>
    <lineage>
        <taxon>Eukaryota</taxon>
        <taxon>Metazoa</taxon>
        <taxon>Ecdysozoa</taxon>
        <taxon>Arthropoda</taxon>
        <taxon>Hexapoda</taxon>
        <taxon>Insecta</taxon>
        <taxon>Pterygota</taxon>
        <taxon>Neoptera</taxon>
        <taxon>Endopterygota</taxon>
        <taxon>Lepidoptera</taxon>
        <taxon>Glossata</taxon>
        <taxon>Ditrysia</taxon>
        <taxon>Tineoidea</taxon>
        <taxon>Psychidae</taxon>
        <taxon>Oiketicinae</taxon>
        <taxon>Eumeta</taxon>
    </lineage>
</organism>
<name>A0A4C1VHV3_EUMVA</name>
<evidence type="ECO:0000313" key="1">
    <source>
        <dbReference type="EMBL" id="GBP38159.1"/>
    </source>
</evidence>
<dbReference type="Proteomes" id="UP000299102">
    <property type="component" value="Unassembled WGS sequence"/>
</dbReference>
<evidence type="ECO:0008006" key="3">
    <source>
        <dbReference type="Google" id="ProtNLM"/>
    </source>
</evidence>
<dbReference type="OrthoDB" id="413361at2759"/>
<proteinExistence type="predicted"/>
<sequence length="134" mass="14502">MNHLGIASQCVGLDVTRNGDSIMINQEKYIKDVLDRSEIRTECGTSIGCKSETRMGIESITGNGIGNENETGTDNKSGVEIKNRAGIVPILALTVLNTQKVLAVGQECISDLPYVADVTDSQRKAPLKIVREHM</sequence>
<dbReference type="EMBL" id="BGZK01000344">
    <property type="protein sequence ID" value="GBP38159.1"/>
    <property type="molecule type" value="Genomic_DNA"/>
</dbReference>
<comment type="caution">
    <text evidence="1">The sequence shown here is derived from an EMBL/GenBank/DDBJ whole genome shotgun (WGS) entry which is preliminary data.</text>
</comment>